<dbReference type="Proteomes" id="UP000319478">
    <property type="component" value="Unassembled WGS sequence"/>
</dbReference>
<dbReference type="EMBL" id="BJNN01000108">
    <property type="protein sequence ID" value="GEC64171.1"/>
    <property type="molecule type" value="Genomic_DNA"/>
</dbReference>
<protein>
    <recommendedName>
        <fullName evidence="3">Glycosyl transferase</fullName>
    </recommendedName>
</protein>
<organism evidence="1 2">
    <name type="scientific">Novacetimonas hansenii</name>
    <name type="common">Komagataeibacter hansenii</name>
    <dbReference type="NCBI Taxonomy" id="436"/>
    <lineage>
        <taxon>Bacteria</taxon>
        <taxon>Pseudomonadati</taxon>
        <taxon>Pseudomonadota</taxon>
        <taxon>Alphaproteobacteria</taxon>
        <taxon>Acetobacterales</taxon>
        <taxon>Acetobacteraceae</taxon>
        <taxon>Novacetimonas</taxon>
    </lineage>
</organism>
<name>A0ABQ0SFP6_NOVHA</name>
<dbReference type="SUPFAM" id="SSF53448">
    <property type="entry name" value="Nucleotide-diphospho-sugar transferases"/>
    <property type="match status" value="1"/>
</dbReference>
<accession>A0ABQ0SFP6</accession>
<dbReference type="InterPro" id="IPR029044">
    <property type="entry name" value="Nucleotide-diphossugar_trans"/>
</dbReference>
<evidence type="ECO:0000313" key="2">
    <source>
        <dbReference type="Proteomes" id="UP000319478"/>
    </source>
</evidence>
<comment type="caution">
    <text evidence="1">The sequence shown here is derived from an EMBL/GenBank/DDBJ whole genome shotgun (WGS) entry which is preliminary data.</text>
</comment>
<keyword evidence="2" id="KW-1185">Reference proteome</keyword>
<gene>
    <name evidence="1" type="ORF">GHA01_20200</name>
</gene>
<reference evidence="1 2" key="1">
    <citation type="submission" date="2019-06" db="EMBL/GenBank/DDBJ databases">
        <title>Whole genome shotgun sequence of Komagataeibacter hansenii NBRC 14820.</title>
        <authorList>
            <person name="Hosoyama A."/>
            <person name="Uohara A."/>
            <person name="Ohji S."/>
            <person name="Ichikawa N."/>
        </authorList>
    </citation>
    <scope>NUCLEOTIDE SEQUENCE [LARGE SCALE GENOMIC DNA]</scope>
    <source>
        <strain evidence="1 2">NBRC 14820</strain>
    </source>
</reference>
<evidence type="ECO:0008006" key="3">
    <source>
        <dbReference type="Google" id="ProtNLM"/>
    </source>
</evidence>
<evidence type="ECO:0000313" key="1">
    <source>
        <dbReference type="EMBL" id="GEC64171.1"/>
    </source>
</evidence>
<proteinExistence type="predicted"/>
<dbReference type="RefSeq" id="WP_064478787.1">
    <property type="nucleotide sequence ID" value="NZ_BJNN01000108.1"/>
</dbReference>
<sequence>MLKPSDLHVVSVFSNNRRWRSRERLLRRFIPHMQASGVTLTMVEHVMGERDFVLDPDDPDLAGVRLFQVRGDSRQENWLKEGLIRYGVSRLPADAKYLAVIDADVFFQRQDWALATLDMLQVHRVGQPWSYSVDLGPDENPVCDEHGRQMDRSFCAAWAAGDIIVTDEDYGIGQSSAQWLLDPERKRDWRQHYGYAWAFRLDVWNDFGGLPDWLVTGAADYIAAMAFAGKLDTSDAYTSPACARRLRHFAAACDRAVRQDIGVVPGLLSHGFHGSKKKRFYLDRKDILREANFDPDVDIGYDRHGLPFLASDNRILRDGLRRLSVARDEDSNAL</sequence>